<protein>
    <recommendedName>
        <fullName evidence="1">diguanylate cyclase</fullName>
        <ecNumber evidence="1">2.7.7.65</ecNumber>
    </recommendedName>
</protein>
<dbReference type="InterPro" id="IPR050469">
    <property type="entry name" value="Diguanylate_Cyclase"/>
</dbReference>
<comment type="caution">
    <text evidence="5">The sequence shown here is derived from an EMBL/GenBank/DDBJ whole genome shotgun (WGS) entry which is preliminary data.</text>
</comment>
<dbReference type="GO" id="GO:1902201">
    <property type="term" value="P:negative regulation of bacterial-type flagellum-dependent cell motility"/>
    <property type="evidence" value="ECO:0007669"/>
    <property type="project" value="TreeGrafter"/>
</dbReference>
<dbReference type="PROSITE" id="PS50887">
    <property type="entry name" value="GGDEF"/>
    <property type="match status" value="1"/>
</dbReference>
<keyword evidence="3" id="KW-1133">Transmembrane helix</keyword>
<proteinExistence type="predicted"/>
<dbReference type="Proteomes" id="UP000248887">
    <property type="component" value="Unassembled WGS sequence"/>
</dbReference>
<name>A0A2W5SYC3_ANCNO</name>
<dbReference type="CDD" id="cd01949">
    <property type="entry name" value="GGDEF"/>
    <property type="match status" value="1"/>
</dbReference>
<keyword evidence="3" id="KW-0472">Membrane</keyword>
<feature type="transmembrane region" description="Helical" evidence="3">
    <location>
        <begin position="149"/>
        <end position="168"/>
    </location>
</feature>
<keyword evidence="3" id="KW-0812">Transmembrane</keyword>
<feature type="transmembrane region" description="Helical" evidence="3">
    <location>
        <begin position="6"/>
        <end position="28"/>
    </location>
</feature>
<dbReference type="AlphaFoldDB" id="A0A2W5SYC3"/>
<evidence type="ECO:0000313" key="6">
    <source>
        <dbReference type="Proteomes" id="UP000248887"/>
    </source>
</evidence>
<dbReference type="FunFam" id="3.30.70.270:FF:000001">
    <property type="entry name" value="Diguanylate cyclase domain protein"/>
    <property type="match status" value="1"/>
</dbReference>
<dbReference type="GO" id="GO:0005886">
    <property type="term" value="C:plasma membrane"/>
    <property type="evidence" value="ECO:0007669"/>
    <property type="project" value="TreeGrafter"/>
</dbReference>
<accession>A0A2W5SYC3</accession>
<organism evidence="5 6">
    <name type="scientific">Ancylobacter novellus</name>
    <name type="common">Thiobacillus novellus</name>
    <dbReference type="NCBI Taxonomy" id="921"/>
    <lineage>
        <taxon>Bacteria</taxon>
        <taxon>Pseudomonadati</taxon>
        <taxon>Pseudomonadota</taxon>
        <taxon>Alphaproteobacteria</taxon>
        <taxon>Hyphomicrobiales</taxon>
        <taxon>Xanthobacteraceae</taxon>
        <taxon>Ancylobacter</taxon>
    </lineage>
</organism>
<feature type="transmembrane region" description="Helical" evidence="3">
    <location>
        <begin position="188"/>
        <end position="209"/>
    </location>
</feature>
<dbReference type="Gene3D" id="3.30.70.270">
    <property type="match status" value="1"/>
</dbReference>
<dbReference type="PANTHER" id="PTHR45138:SF9">
    <property type="entry name" value="DIGUANYLATE CYCLASE DGCM-RELATED"/>
    <property type="match status" value="1"/>
</dbReference>
<dbReference type="EMBL" id="QFQD01000011">
    <property type="protein sequence ID" value="PZQ84303.1"/>
    <property type="molecule type" value="Genomic_DNA"/>
</dbReference>
<dbReference type="SMART" id="SM00267">
    <property type="entry name" value="GGDEF"/>
    <property type="match status" value="1"/>
</dbReference>
<feature type="transmembrane region" description="Helical" evidence="3">
    <location>
        <begin position="61"/>
        <end position="80"/>
    </location>
</feature>
<dbReference type="SUPFAM" id="SSF55073">
    <property type="entry name" value="Nucleotide cyclase"/>
    <property type="match status" value="1"/>
</dbReference>
<feature type="transmembrane region" description="Helical" evidence="3">
    <location>
        <begin position="117"/>
        <end position="137"/>
    </location>
</feature>
<dbReference type="NCBIfam" id="TIGR00254">
    <property type="entry name" value="GGDEF"/>
    <property type="match status" value="1"/>
</dbReference>
<feature type="domain" description="GGDEF" evidence="4">
    <location>
        <begin position="247"/>
        <end position="392"/>
    </location>
</feature>
<dbReference type="EC" id="2.7.7.65" evidence="1"/>
<sequence>MFDPWTLWAALMAAASILALAMLFAWWMTPTEPALAHWAGAMAMFVLGVFCASLRGTIPDFAVVALGNSAILVAYGLIWTGMRRFDRRSTRVSYVLIGPAIFVVLCLLPPLNEAAVGRVVLMSVLIGILLVFSLEQLWRGDALASRARAAMIVILSIVLALNLFRVLVASTQIDDQNRVKLFADPTVAGLGLVALALAVFLCFSMVLMVRERSEMLYRSAAQRDELTGLFNRRGFMELSLAACLSGGPLAVMILDLDHFKRVNDRFGHLAGDRVLKMLAQVLRDNLRQTDIIGRIGGEEFAAVLPGATANVARQAAERVQKGLSEGAAQLSFGEGGAPLRCTASIGLAMASMPRGAKVTEIEARLMGLIARADAVLYEAKSGGRNRIEVATAEPAAVAP</sequence>
<feature type="transmembrane region" description="Helical" evidence="3">
    <location>
        <begin position="35"/>
        <end position="55"/>
    </location>
</feature>
<evidence type="ECO:0000256" key="3">
    <source>
        <dbReference type="SAM" id="Phobius"/>
    </source>
</evidence>
<dbReference type="InterPro" id="IPR000160">
    <property type="entry name" value="GGDEF_dom"/>
</dbReference>
<dbReference type="GO" id="GO:0043709">
    <property type="term" value="P:cell adhesion involved in single-species biofilm formation"/>
    <property type="evidence" value="ECO:0007669"/>
    <property type="project" value="TreeGrafter"/>
</dbReference>
<evidence type="ECO:0000313" key="5">
    <source>
        <dbReference type="EMBL" id="PZQ84303.1"/>
    </source>
</evidence>
<dbReference type="PANTHER" id="PTHR45138">
    <property type="entry name" value="REGULATORY COMPONENTS OF SENSORY TRANSDUCTION SYSTEM"/>
    <property type="match status" value="1"/>
</dbReference>
<dbReference type="GO" id="GO:0052621">
    <property type="term" value="F:diguanylate cyclase activity"/>
    <property type="evidence" value="ECO:0007669"/>
    <property type="project" value="UniProtKB-EC"/>
</dbReference>
<evidence type="ECO:0000259" key="4">
    <source>
        <dbReference type="PROSITE" id="PS50887"/>
    </source>
</evidence>
<dbReference type="InterPro" id="IPR029787">
    <property type="entry name" value="Nucleotide_cyclase"/>
</dbReference>
<dbReference type="Pfam" id="PF00990">
    <property type="entry name" value="GGDEF"/>
    <property type="match status" value="1"/>
</dbReference>
<reference evidence="5 6" key="1">
    <citation type="submission" date="2017-08" db="EMBL/GenBank/DDBJ databases">
        <title>Infants hospitalized years apart are colonized by the same room-sourced microbial strains.</title>
        <authorList>
            <person name="Brooks B."/>
            <person name="Olm M.R."/>
            <person name="Firek B.A."/>
            <person name="Baker R."/>
            <person name="Thomas B.C."/>
            <person name="Morowitz M.J."/>
            <person name="Banfield J.F."/>
        </authorList>
    </citation>
    <scope>NUCLEOTIDE SEQUENCE [LARGE SCALE GENOMIC DNA]</scope>
    <source>
        <strain evidence="5">S2_005_001_R2_27</strain>
    </source>
</reference>
<comment type="catalytic activity">
    <reaction evidence="2">
        <text>2 GTP = 3',3'-c-di-GMP + 2 diphosphate</text>
        <dbReference type="Rhea" id="RHEA:24898"/>
        <dbReference type="ChEBI" id="CHEBI:33019"/>
        <dbReference type="ChEBI" id="CHEBI:37565"/>
        <dbReference type="ChEBI" id="CHEBI:58805"/>
        <dbReference type="EC" id="2.7.7.65"/>
    </reaction>
</comment>
<gene>
    <name evidence="5" type="ORF">DI549_05315</name>
</gene>
<evidence type="ECO:0000256" key="1">
    <source>
        <dbReference type="ARBA" id="ARBA00012528"/>
    </source>
</evidence>
<dbReference type="InterPro" id="IPR043128">
    <property type="entry name" value="Rev_trsase/Diguanyl_cyclase"/>
</dbReference>
<evidence type="ECO:0000256" key="2">
    <source>
        <dbReference type="ARBA" id="ARBA00034247"/>
    </source>
</evidence>
<feature type="transmembrane region" description="Helical" evidence="3">
    <location>
        <begin position="92"/>
        <end position="111"/>
    </location>
</feature>